<keyword evidence="4" id="KW-0378">Hydrolase</keyword>
<dbReference type="Gene3D" id="3.20.20.80">
    <property type="entry name" value="Glycosidases"/>
    <property type="match status" value="1"/>
</dbReference>
<evidence type="ECO:0000256" key="5">
    <source>
        <dbReference type="ARBA" id="ARBA00023180"/>
    </source>
</evidence>
<dbReference type="KEGG" id="dqu:106748414"/>
<dbReference type="PRINTS" id="PR00131">
    <property type="entry name" value="GLHYDRLASE1"/>
</dbReference>
<evidence type="ECO:0000256" key="7">
    <source>
        <dbReference type="PROSITE-ProRule" id="PRU10055"/>
    </source>
</evidence>
<evidence type="ECO:0000313" key="10">
    <source>
        <dbReference type="Proteomes" id="UP000515204"/>
    </source>
</evidence>
<dbReference type="EC" id="3.2.1.21" evidence="3"/>
<name>A0A6P3XV09_DINQU</name>
<dbReference type="InterPro" id="IPR017853">
    <property type="entry name" value="GH"/>
</dbReference>
<evidence type="ECO:0000313" key="11">
    <source>
        <dbReference type="RefSeq" id="XP_014482376.1"/>
    </source>
</evidence>
<evidence type="ECO:0000256" key="4">
    <source>
        <dbReference type="ARBA" id="ARBA00022801"/>
    </source>
</evidence>
<accession>A0A6P3XV09</accession>
<keyword evidence="6" id="KW-0326">Glycosidase</keyword>
<keyword evidence="5" id="KW-0325">Glycoprotein</keyword>
<dbReference type="FunFam" id="3.20.20.80:FF:000013">
    <property type="entry name" value="lactase-phlorizin hydrolase"/>
    <property type="match status" value="1"/>
</dbReference>
<evidence type="ECO:0000256" key="9">
    <source>
        <dbReference type="SAM" id="SignalP"/>
    </source>
</evidence>
<keyword evidence="10" id="KW-1185">Reference proteome</keyword>
<comment type="similarity">
    <text evidence="1 8">Belongs to the glycosyl hydrolase 1 family.</text>
</comment>
<dbReference type="InterPro" id="IPR018120">
    <property type="entry name" value="Glyco_hydro_1_AS"/>
</dbReference>
<dbReference type="GO" id="GO:0008422">
    <property type="term" value="F:beta-glucosidase activity"/>
    <property type="evidence" value="ECO:0007669"/>
    <property type="project" value="TreeGrafter"/>
</dbReference>
<dbReference type="AlphaFoldDB" id="A0A6P3XV09"/>
<evidence type="ECO:0000313" key="12">
    <source>
        <dbReference type="RefSeq" id="XP_014482385.1"/>
    </source>
</evidence>
<organism evidence="10 12">
    <name type="scientific">Dinoponera quadriceps</name>
    <name type="common">South American ant</name>
    <dbReference type="NCBI Taxonomy" id="609295"/>
    <lineage>
        <taxon>Eukaryota</taxon>
        <taxon>Metazoa</taxon>
        <taxon>Ecdysozoa</taxon>
        <taxon>Arthropoda</taxon>
        <taxon>Hexapoda</taxon>
        <taxon>Insecta</taxon>
        <taxon>Pterygota</taxon>
        <taxon>Neoptera</taxon>
        <taxon>Endopterygota</taxon>
        <taxon>Hymenoptera</taxon>
        <taxon>Apocrita</taxon>
        <taxon>Aculeata</taxon>
        <taxon>Formicoidea</taxon>
        <taxon>Formicidae</taxon>
        <taxon>Ponerinae</taxon>
        <taxon>Ponerini</taxon>
        <taxon>Dinoponera</taxon>
    </lineage>
</organism>
<evidence type="ECO:0000256" key="1">
    <source>
        <dbReference type="ARBA" id="ARBA00010838"/>
    </source>
</evidence>
<proteinExistence type="inferred from homology"/>
<dbReference type="RefSeq" id="XP_014482376.1">
    <property type="nucleotide sequence ID" value="XM_014626890.1"/>
</dbReference>
<keyword evidence="9" id="KW-0732">Signal</keyword>
<comment type="subunit">
    <text evidence="2">Homodimer.</text>
</comment>
<evidence type="ECO:0000256" key="2">
    <source>
        <dbReference type="ARBA" id="ARBA00011738"/>
    </source>
</evidence>
<evidence type="ECO:0000256" key="6">
    <source>
        <dbReference type="ARBA" id="ARBA00023295"/>
    </source>
</evidence>
<dbReference type="PROSITE" id="PS00572">
    <property type="entry name" value="GLYCOSYL_HYDROL_F1_1"/>
    <property type="match status" value="1"/>
</dbReference>
<feature type="chain" id="PRO_5044646800" description="beta-glucosidase" evidence="9">
    <location>
        <begin position="21"/>
        <end position="514"/>
    </location>
</feature>
<dbReference type="PANTHER" id="PTHR10353">
    <property type="entry name" value="GLYCOSYL HYDROLASE"/>
    <property type="match status" value="1"/>
</dbReference>
<dbReference type="RefSeq" id="XP_014482385.1">
    <property type="nucleotide sequence ID" value="XM_014626899.1"/>
</dbReference>
<feature type="signal peptide" evidence="9">
    <location>
        <begin position="1"/>
        <end position="20"/>
    </location>
</feature>
<sequence length="514" mass="58445">MATSSFARTVVILIISGVLAIASSSDTQGSTTNDVQRVPQNFLLGASASSYQIEGAWNEDGKGLNVCDQWTHQYRDKIYNHSNGDVACDFYHKYKEDVQTLKNIGVDFFRFSLSWSRILPNGYSNVINHDGLKFYKDLIDELIANDIEPFVTLYHWDHPNVFEDMGGWTNELMVEWISEYARVVFKELGPKVKYFTPINEPTILCNLGYGSDLLSPGKKLNGTGPLQCIHNTLKAHARIYHIYDKEFRKEQNGQIGPNIPCNGLFAKTTEDVAAVDTYFQFSCGIIAAPIFSKTGDYPEIVKNHMAENSRLEGFSKSILPEFSPEWVQYIKGTADFFGLNHYTSNLVEIVPRVAGEEWYDYSGVKTSVDPSWPSAGSKWLKVVPSGFRQVLNQITTEYDHPPIYIMENGVSDNDGNINDYKRISYLHSYMDEMLSAIYKDGCNIKGYSVWSLLDSFEWSRGYSEKFGMVQVNFMDPNRTRTPKSSSTWYKNVIKTREILRIQNSIISNLSVVYI</sequence>
<dbReference type="PANTHER" id="PTHR10353:SF36">
    <property type="entry name" value="LP05116P"/>
    <property type="match status" value="1"/>
</dbReference>
<feature type="active site" description="Nucleophile" evidence="7">
    <location>
        <position position="407"/>
    </location>
</feature>
<dbReference type="OrthoDB" id="65569at2759"/>
<evidence type="ECO:0000256" key="8">
    <source>
        <dbReference type="RuleBase" id="RU003690"/>
    </source>
</evidence>
<dbReference type="Proteomes" id="UP000515204">
    <property type="component" value="Unplaced"/>
</dbReference>
<dbReference type="InterPro" id="IPR001360">
    <property type="entry name" value="Glyco_hydro_1"/>
</dbReference>
<dbReference type="GeneID" id="106748414"/>
<gene>
    <name evidence="11 12" type="primary">LOC106748414</name>
</gene>
<dbReference type="Pfam" id="PF00232">
    <property type="entry name" value="Glyco_hydro_1"/>
    <property type="match status" value="1"/>
</dbReference>
<evidence type="ECO:0000256" key="3">
    <source>
        <dbReference type="ARBA" id="ARBA00012744"/>
    </source>
</evidence>
<reference evidence="11 12" key="1">
    <citation type="submission" date="2025-04" db="UniProtKB">
        <authorList>
            <consortium name="RefSeq"/>
        </authorList>
    </citation>
    <scope>IDENTIFICATION</scope>
</reference>
<dbReference type="GO" id="GO:0005975">
    <property type="term" value="P:carbohydrate metabolic process"/>
    <property type="evidence" value="ECO:0007669"/>
    <property type="project" value="InterPro"/>
</dbReference>
<dbReference type="SUPFAM" id="SSF51445">
    <property type="entry name" value="(Trans)glycosidases"/>
    <property type="match status" value="1"/>
</dbReference>
<protein>
    <recommendedName>
        <fullName evidence="3">beta-glucosidase</fullName>
        <ecNumber evidence="3">3.2.1.21</ecNumber>
    </recommendedName>
</protein>